<accession>A0A0D1BXW1</accession>
<proteinExistence type="predicted"/>
<evidence type="ECO:0000313" key="2">
    <source>
        <dbReference type="Proteomes" id="UP000032250"/>
    </source>
</evidence>
<dbReference type="HOGENOM" id="CLU_3060056_0_0_9"/>
<reference evidence="1 2" key="1">
    <citation type="submission" date="2014-06" db="EMBL/GenBank/DDBJ databases">
        <title>Genome characterization of distinct group I Clostridium botulinum lineages.</title>
        <authorList>
            <person name="Giordani F."/>
            <person name="Anselmo A."/>
            <person name="Fillo S."/>
            <person name="Palozzi A.M."/>
            <person name="Fortunato A."/>
            <person name="Gentile B."/>
            <person name="Ciammaruconi A."/>
            <person name="Anniballi F."/>
            <person name="De Medici D."/>
            <person name="Lista F."/>
        </authorList>
    </citation>
    <scope>NUCLEOTIDE SEQUENCE [LARGE SCALE GENOMIC DNA]</scope>
    <source>
        <strain evidence="1 2">B2 450</strain>
    </source>
</reference>
<gene>
    <name evidence="1" type="ORF">N495_01010</name>
</gene>
<organism evidence="1 2">
    <name type="scientific">Clostridium botulinum B2 450</name>
    <dbReference type="NCBI Taxonomy" id="1379739"/>
    <lineage>
        <taxon>Bacteria</taxon>
        <taxon>Bacillati</taxon>
        <taxon>Bacillota</taxon>
        <taxon>Clostridia</taxon>
        <taxon>Eubacteriales</taxon>
        <taxon>Clostridiaceae</taxon>
        <taxon>Clostridium</taxon>
    </lineage>
</organism>
<comment type="caution">
    <text evidence="1">The sequence shown here is derived from an EMBL/GenBank/DDBJ whole genome shotgun (WGS) entry which is preliminary data.</text>
</comment>
<dbReference type="RefSeq" id="WP_042385896.1">
    <property type="nucleotide sequence ID" value="NZ_JXSU01000006.1"/>
</dbReference>
<dbReference type="EMBL" id="JXSU01000006">
    <property type="protein sequence ID" value="KIS25190.1"/>
    <property type="molecule type" value="Genomic_DNA"/>
</dbReference>
<evidence type="ECO:0000313" key="1">
    <source>
        <dbReference type="EMBL" id="KIS25190.1"/>
    </source>
</evidence>
<name>A0A0D1BXW1_CLOBO</name>
<protein>
    <submittedName>
        <fullName evidence="1">Uncharacterized protein</fullName>
    </submittedName>
</protein>
<dbReference type="AlphaFoldDB" id="A0A0D1BXW1"/>
<dbReference type="PATRIC" id="fig|1379739.3.peg.500"/>
<sequence>MELFYPDEYFLELLEEDLYNFNKESYDNLTVNIDLDSSVDELDSEYLKSIKEI</sequence>
<dbReference type="Proteomes" id="UP000032250">
    <property type="component" value="Unassembled WGS sequence"/>
</dbReference>